<accession>A0A3P8DLM9</accession>
<sequence length="306" mass="33768">MSNAKACTIAICILMVITGSLNTLCAKWADSISINGEEFDHPFLQAICMFIGEFLCMGAYLIVLLIRNRCCTCICNPSLEPRVPSFNPFIFVIPAVCDILSTSVMYIGLTLTSASSYQMLRGALIVFTGLLSIFCLRARIKGYQWLGMLFVVLGLAVVGLTDIFFGDKKEGGKSHVLLGDFLCMIAQVAGAVQLVYEQKFMHQYDVDPLLAVGLEGIFGIVILVIMLFPMFYIHVPPAFSSNPHGRLEALTIVNFVDFQKAVDSIHREFLGSTVCLSLLWNYSRGCTRTLTVASEQMQCTRRSSCS</sequence>
<reference evidence="8 9" key="1">
    <citation type="submission" date="2018-11" db="EMBL/GenBank/DDBJ databases">
        <authorList>
            <consortium name="Pathogen Informatics"/>
        </authorList>
    </citation>
    <scope>NUCLEOTIDE SEQUENCE [LARGE SCALE GENOMIC DNA]</scope>
</reference>
<organism evidence="8">
    <name type="scientific">Heligmosomoides polygyrus</name>
    <name type="common">Parasitic roundworm</name>
    <dbReference type="NCBI Taxonomy" id="6339"/>
    <lineage>
        <taxon>Eukaryota</taxon>
        <taxon>Metazoa</taxon>
        <taxon>Ecdysozoa</taxon>
        <taxon>Nematoda</taxon>
        <taxon>Chromadorea</taxon>
        <taxon>Rhabditida</taxon>
        <taxon>Rhabditina</taxon>
        <taxon>Rhabditomorpha</taxon>
        <taxon>Strongyloidea</taxon>
        <taxon>Heligmosomidae</taxon>
        <taxon>Heligmosomoides</taxon>
    </lineage>
</organism>
<dbReference type="PANTHER" id="PTHR13146">
    <property type="match status" value="1"/>
</dbReference>
<protein>
    <submittedName>
        <fullName evidence="10">CRT-like domain-containing protein</fullName>
    </submittedName>
</protein>
<dbReference type="WBParaSite" id="HPBE_0001505401-mRNA-1">
    <property type="protein sequence ID" value="HPBE_0001505401-mRNA-1"/>
    <property type="gene ID" value="HPBE_0001505401"/>
</dbReference>
<comment type="subcellular location">
    <subcellularLocation>
        <location evidence="1">Membrane</location>
        <topology evidence="1">Multi-pass membrane protein</topology>
    </subcellularLocation>
</comment>
<dbReference type="Proteomes" id="UP000050761">
    <property type="component" value="Unassembled WGS sequence"/>
</dbReference>
<dbReference type="OrthoDB" id="29773at2759"/>
<dbReference type="EMBL" id="UZAH01028670">
    <property type="protein sequence ID" value="VDP01629.1"/>
    <property type="molecule type" value="Genomic_DNA"/>
</dbReference>
<feature type="transmembrane region" description="Helical" evidence="7">
    <location>
        <begin position="86"/>
        <end position="107"/>
    </location>
</feature>
<proteinExistence type="inferred from homology"/>
<dbReference type="InterPro" id="IPR037185">
    <property type="entry name" value="EmrE-like"/>
</dbReference>
<keyword evidence="6 7" id="KW-0472">Membrane</keyword>
<dbReference type="Pfam" id="PF08627">
    <property type="entry name" value="CRT-like"/>
    <property type="match status" value="1"/>
</dbReference>
<evidence type="ECO:0000256" key="3">
    <source>
        <dbReference type="ARBA" id="ARBA00022448"/>
    </source>
</evidence>
<evidence type="ECO:0000256" key="1">
    <source>
        <dbReference type="ARBA" id="ARBA00004141"/>
    </source>
</evidence>
<gene>
    <name evidence="8" type="ORF">HPBE_LOCUS15055</name>
</gene>
<evidence type="ECO:0000313" key="9">
    <source>
        <dbReference type="Proteomes" id="UP000050761"/>
    </source>
</evidence>
<dbReference type="AlphaFoldDB" id="A0A3P8DLM9"/>
<evidence type="ECO:0000256" key="2">
    <source>
        <dbReference type="ARBA" id="ARBA00006690"/>
    </source>
</evidence>
<comment type="similarity">
    <text evidence="2">Belongs to the CRT-like transporter family.</text>
</comment>
<name>A0A3P8DLM9_HELPZ</name>
<evidence type="ECO:0000256" key="5">
    <source>
        <dbReference type="ARBA" id="ARBA00022989"/>
    </source>
</evidence>
<keyword evidence="4 7" id="KW-0812">Transmembrane</keyword>
<feature type="transmembrane region" description="Helical" evidence="7">
    <location>
        <begin position="145"/>
        <end position="165"/>
    </location>
</feature>
<evidence type="ECO:0000313" key="10">
    <source>
        <dbReference type="WBParaSite" id="HPBE_0001505401-mRNA-1"/>
    </source>
</evidence>
<dbReference type="GO" id="GO:0016020">
    <property type="term" value="C:membrane"/>
    <property type="evidence" value="ECO:0007669"/>
    <property type="project" value="UniProtKB-SubCell"/>
</dbReference>
<feature type="transmembrane region" description="Helical" evidence="7">
    <location>
        <begin position="42"/>
        <end position="66"/>
    </location>
</feature>
<reference evidence="10" key="2">
    <citation type="submission" date="2019-09" db="UniProtKB">
        <authorList>
            <consortium name="WormBaseParasite"/>
        </authorList>
    </citation>
    <scope>IDENTIFICATION</scope>
</reference>
<evidence type="ECO:0000313" key="8">
    <source>
        <dbReference type="EMBL" id="VDP01629.1"/>
    </source>
</evidence>
<feature type="transmembrane region" description="Helical" evidence="7">
    <location>
        <begin position="208"/>
        <end position="232"/>
    </location>
</feature>
<dbReference type="SUPFAM" id="SSF103481">
    <property type="entry name" value="Multidrug resistance efflux transporter EmrE"/>
    <property type="match status" value="1"/>
</dbReference>
<feature type="transmembrane region" description="Helical" evidence="7">
    <location>
        <begin position="119"/>
        <end position="138"/>
    </location>
</feature>
<dbReference type="InterPro" id="IPR013936">
    <property type="entry name" value="CRT-like"/>
</dbReference>
<keyword evidence="5 7" id="KW-1133">Transmembrane helix</keyword>
<feature type="transmembrane region" description="Helical" evidence="7">
    <location>
        <begin position="177"/>
        <end position="196"/>
    </location>
</feature>
<evidence type="ECO:0000256" key="6">
    <source>
        <dbReference type="ARBA" id="ARBA00023136"/>
    </source>
</evidence>
<evidence type="ECO:0000256" key="7">
    <source>
        <dbReference type="SAM" id="Phobius"/>
    </source>
</evidence>
<dbReference type="PANTHER" id="PTHR13146:SF0">
    <property type="entry name" value="SOLUTE CARRIER FAMILY 35 MEMBER F6"/>
    <property type="match status" value="1"/>
</dbReference>
<keyword evidence="9" id="KW-1185">Reference proteome</keyword>
<keyword evidence="3" id="KW-0813">Transport</keyword>
<evidence type="ECO:0000256" key="4">
    <source>
        <dbReference type="ARBA" id="ARBA00022692"/>
    </source>
</evidence>